<accession>A0A752XKW3</accession>
<dbReference type="AlphaFoldDB" id="A0A752XKW3"/>
<gene>
    <name evidence="3" type="ORF">G9341_004763</name>
    <name evidence="2" type="ORF">GYI94_004761</name>
</gene>
<evidence type="ECO:0000313" key="2">
    <source>
        <dbReference type="EMBL" id="HAB6716593.1"/>
    </source>
</evidence>
<keyword evidence="1" id="KW-1133">Transmembrane helix</keyword>
<evidence type="ECO:0000256" key="1">
    <source>
        <dbReference type="SAM" id="Phobius"/>
    </source>
</evidence>
<protein>
    <submittedName>
        <fullName evidence="3">Uncharacterized protein</fullName>
    </submittedName>
</protein>
<name>A0A752XKW3_SALET</name>
<reference evidence="3" key="1">
    <citation type="journal article" date="2018" name="Genome Biol.">
        <title>SKESA: strategic k-mer extension for scrupulous assemblies.</title>
        <authorList>
            <person name="Souvorov A."/>
            <person name="Agarwala R."/>
            <person name="Lipman D.J."/>
        </authorList>
    </citation>
    <scope>NUCLEOTIDE SEQUENCE</scope>
    <source>
        <strain evidence="3">10-6185</strain>
        <strain evidence="2">10-6337</strain>
    </source>
</reference>
<dbReference type="EMBL" id="DAAWGZ010000045">
    <property type="protein sequence ID" value="HAF7854046.1"/>
    <property type="molecule type" value="Genomic_DNA"/>
</dbReference>
<evidence type="ECO:0000313" key="3">
    <source>
        <dbReference type="EMBL" id="HAF7854046.1"/>
    </source>
</evidence>
<feature type="transmembrane region" description="Helical" evidence="1">
    <location>
        <begin position="27"/>
        <end position="43"/>
    </location>
</feature>
<reference evidence="3" key="2">
    <citation type="submission" date="2018-07" db="EMBL/GenBank/DDBJ databases">
        <authorList>
            <consortium name="NCBI Pathogen Detection Project"/>
        </authorList>
    </citation>
    <scope>NUCLEOTIDE SEQUENCE</scope>
    <source>
        <strain evidence="3">10-6185</strain>
        <strain evidence="2">10-6337</strain>
    </source>
</reference>
<organism evidence="3">
    <name type="scientific">Salmonella enterica subsp. enterica serovar 4,[5],12:b:-</name>
    <dbReference type="NCBI Taxonomy" id="1340177"/>
    <lineage>
        <taxon>Bacteria</taxon>
        <taxon>Pseudomonadati</taxon>
        <taxon>Pseudomonadota</taxon>
        <taxon>Gammaproteobacteria</taxon>
        <taxon>Enterobacterales</taxon>
        <taxon>Enterobacteriaceae</taxon>
        <taxon>Salmonella</taxon>
    </lineage>
</organism>
<sequence>MRSLVSVSMYLVLLRLRYPLYCKQDIFIFYIQWLIFLLIGNTMKNTMLRKGLTIF</sequence>
<proteinExistence type="predicted"/>
<keyword evidence="1" id="KW-0472">Membrane</keyword>
<comment type="caution">
    <text evidence="3">The sequence shown here is derived from an EMBL/GenBank/DDBJ whole genome shotgun (WGS) entry which is preliminary data.</text>
</comment>
<dbReference type="EMBL" id="DAAHNL010000049">
    <property type="protein sequence ID" value="HAB6716593.1"/>
    <property type="molecule type" value="Genomic_DNA"/>
</dbReference>
<keyword evidence="1" id="KW-0812">Transmembrane</keyword>